<accession>A0ABW6T4R9</accession>
<keyword evidence="1" id="KW-0472">Membrane</keyword>
<comment type="caution">
    <text evidence="2">The sequence shown here is derived from an EMBL/GenBank/DDBJ whole genome shotgun (WGS) entry which is preliminary data.</text>
</comment>
<feature type="transmembrane region" description="Helical" evidence="1">
    <location>
        <begin position="38"/>
        <end position="55"/>
    </location>
</feature>
<dbReference type="RefSeq" id="WP_387418455.1">
    <property type="nucleotide sequence ID" value="NZ_JBIASD010000085.1"/>
</dbReference>
<organism evidence="2 3">
    <name type="scientific">Microtetraspora malaysiensis</name>
    <dbReference type="NCBI Taxonomy" id="161358"/>
    <lineage>
        <taxon>Bacteria</taxon>
        <taxon>Bacillati</taxon>
        <taxon>Actinomycetota</taxon>
        <taxon>Actinomycetes</taxon>
        <taxon>Streptosporangiales</taxon>
        <taxon>Streptosporangiaceae</taxon>
        <taxon>Microtetraspora</taxon>
    </lineage>
</organism>
<dbReference type="Pfam" id="PF18969">
    <property type="entry name" value="DUF5708"/>
    <property type="match status" value="1"/>
</dbReference>
<gene>
    <name evidence="2" type="ORF">ACFYXI_43110</name>
</gene>
<keyword evidence="1" id="KW-0812">Transmembrane</keyword>
<dbReference type="InterPro" id="IPR043762">
    <property type="entry name" value="DUF5708"/>
</dbReference>
<protein>
    <submittedName>
        <fullName evidence="2">DUF5708 family protein</fullName>
    </submittedName>
</protein>
<evidence type="ECO:0000313" key="3">
    <source>
        <dbReference type="Proteomes" id="UP001602013"/>
    </source>
</evidence>
<name>A0ABW6T4R9_9ACTN</name>
<proteinExistence type="predicted"/>
<dbReference type="Proteomes" id="UP001602013">
    <property type="component" value="Unassembled WGS sequence"/>
</dbReference>
<reference evidence="2 3" key="1">
    <citation type="submission" date="2024-10" db="EMBL/GenBank/DDBJ databases">
        <title>The Natural Products Discovery Center: Release of the First 8490 Sequenced Strains for Exploring Actinobacteria Biosynthetic Diversity.</title>
        <authorList>
            <person name="Kalkreuter E."/>
            <person name="Kautsar S.A."/>
            <person name="Yang D."/>
            <person name="Bader C.D."/>
            <person name="Teijaro C.N."/>
            <person name="Fluegel L."/>
            <person name="Davis C.M."/>
            <person name="Simpson J.R."/>
            <person name="Lauterbach L."/>
            <person name="Steele A.D."/>
            <person name="Gui C."/>
            <person name="Meng S."/>
            <person name="Li G."/>
            <person name="Viehrig K."/>
            <person name="Ye F."/>
            <person name="Su P."/>
            <person name="Kiefer A.F."/>
            <person name="Nichols A."/>
            <person name="Cepeda A.J."/>
            <person name="Yan W."/>
            <person name="Fan B."/>
            <person name="Jiang Y."/>
            <person name="Adhikari A."/>
            <person name="Zheng C.-J."/>
            <person name="Schuster L."/>
            <person name="Cowan T.M."/>
            <person name="Smanski M.J."/>
            <person name="Chevrette M.G."/>
            <person name="De Carvalho L.P.S."/>
            <person name="Shen B."/>
        </authorList>
    </citation>
    <scope>NUCLEOTIDE SEQUENCE [LARGE SCALE GENOMIC DNA]</scope>
    <source>
        <strain evidence="2 3">NPDC002173</strain>
    </source>
</reference>
<feature type="transmembrane region" description="Helical" evidence="1">
    <location>
        <begin position="12"/>
        <end position="32"/>
    </location>
</feature>
<sequence length="66" mass="7024">MASARKRLLTGSITFAAGLALWLFGLDVEIFIFTPSKVGVVLMVIGGLEISYGVYRSFRGDGAARG</sequence>
<keyword evidence="1" id="KW-1133">Transmembrane helix</keyword>
<evidence type="ECO:0000313" key="2">
    <source>
        <dbReference type="EMBL" id="MFF3672290.1"/>
    </source>
</evidence>
<keyword evidence="3" id="KW-1185">Reference proteome</keyword>
<dbReference type="EMBL" id="JBIASD010000085">
    <property type="protein sequence ID" value="MFF3672290.1"/>
    <property type="molecule type" value="Genomic_DNA"/>
</dbReference>
<evidence type="ECO:0000256" key="1">
    <source>
        <dbReference type="SAM" id="Phobius"/>
    </source>
</evidence>